<dbReference type="RefSeq" id="XP_022483615.1">
    <property type="nucleotide sequence ID" value="XM_022636453.1"/>
</dbReference>
<dbReference type="OrthoDB" id="427800at2759"/>
<dbReference type="EMBL" id="LXJU01000031">
    <property type="protein sequence ID" value="OGE48159.1"/>
    <property type="molecule type" value="Genomic_DNA"/>
</dbReference>
<evidence type="ECO:0000259" key="3">
    <source>
        <dbReference type="Pfam" id="PF00591"/>
    </source>
</evidence>
<dbReference type="NCBIfam" id="TIGR01245">
    <property type="entry name" value="trpD"/>
    <property type="match status" value="1"/>
</dbReference>
<dbReference type="Gene3D" id="3.40.1030.10">
    <property type="entry name" value="Nucleoside phosphorylase/phosphoribosyltransferase catalytic domain"/>
    <property type="match status" value="1"/>
</dbReference>
<keyword evidence="6" id="KW-1185">Reference proteome</keyword>
<name>A0A1F5L5F8_PENAI</name>
<evidence type="ECO:0000256" key="1">
    <source>
        <dbReference type="ARBA" id="ARBA00022676"/>
    </source>
</evidence>
<gene>
    <name evidence="5" type="ORF">PENARI_c031G02385</name>
</gene>
<feature type="domain" description="Glycosyl transferase family 3" evidence="3">
    <location>
        <begin position="120"/>
        <end position="289"/>
    </location>
</feature>
<accession>A0A1F5L5F8</accession>
<proteinExistence type="predicted"/>
<comment type="caution">
    <text evidence="5">The sequence shown here is derived from an EMBL/GenBank/DDBJ whole genome shotgun (WGS) entry which is preliminary data.</text>
</comment>
<keyword evidence="1" id="KW-0328">Glycosyltransferase</keyword>
<dbReference type="PANTHER" id="PTHR43285">
    <property type="entry name" value="ANTHRANILATE PHOSPHORIBOSYLTRANSFERASE"/>
    <property type="match status" value="1"/>
</dbReference>
<dbReference type="STRING" id="1835702.A0A1F5L5F8"/>
<dbReference type="SUPFAM" id="SSF52418">
    <property type="entry name" value="Nucleoside phosphorylase/phosphoribosyltransferase catalytic domain"/>
    <property type="match status" value="1"/>
</dbReference>
<dbReference type="GeneID" id="34581187"/>
<sequence>METPTTPPPKRPDPISISPLLQRLAYPPTAGIQVSAEKIAEVSADEIAAAFALIFEDQLSHVQTAALLTLLHSTGKDRDPAVIAKCSQGMRDAACQVDKGSMKKIIKARGRKEGNYQGGLCDIVGTGGDSHSTFNISTTSSIVASPLLMTAKHGNRAQTSFSGSADVLQSIVPISPNIDAVNAENLHKIYEKTNYSFLFAPNFHPGMMHANPVRRGLGLRTIFNLMGPLANPVDWALEARVVGVAYQSLGPVFAEALKQTGAKKALVVCGQEDMDEISCAGPTNCWRLSEYPNPAYRASDDGDDSSDEEDQNPRTLVKLDTFQLQPSDFGLPSHPLSSVYGRKMPKDNAAKLMSILRNELPRDDPILEFVFMNVAALLVTAGVCEADTSNMGPGDDGKVITERGPGGGRWKEGVRRARWAIESGESLKCLEQFIEVSNLL</sequence>
<dbReference type="InterPro" id="IPR000312">
    <property type="entry name" value="Glycosyl_Trfase_fam3"/>
</dbReference>
<organism evidence="5 6">
    <name type="scientific">Penicillium arizonense</name>
    <dbReference type="NCBI Taxonomy" id="1835702"/>
    <lineage>
        <taxon>Eukaryota</taxon>
        <taxon>Fungi</taxon>
        <taxon>Dikarya</taxon>
        <taxon>Ascomycota</taxon>
        <taxon>Pezizomycotina</taxon>
        <taxon>Eurotiomycetes</taxon>
        <taxon>Eurotiomycetidae</taxon>
        <taxon>Eurotiales</taxon>
        <taxon>Aspergillaceae</taxon>
        <taxon>Penicillium</taxon>
    </lineage>
</organism>
<dbReference type="PANTHER" id="PTHR43285:SF2">
    <property type="entry name" value="ANTHRANILATE PHOSPHORIBOSYLTRANSFERASE"/>
    <property type="match status" value="1"/>
</dbReference>
<dbReference type="GO" id="GO:0005829">
    <property type="term" value="C:cytosol"/>
    <property type="evidence" value="ECO:0007669"/>
    <property type="project" value="TreeGrafter"/>
</dbReference>
<dbReference type="Pfam" id="PF02885">
    <property type="entry name" value="Glycos_trans_3N"/>
    <property type="match status" value="1"/>
</dbReference>
<evidence type="ECO:0000256" key="2">
    <source>
        <dbReference type="ARBA" id="ARBA00022679"/>
    </source>
</evidence>
<evidence type="ECO:0000259" key="4">
    <source>
        <dbReference type="Pfam" id="PF02885"/>
    </source>
</evidence>
<dbReference type="FunFam" id="3.40.1030.10:FF:000008">
    <property type="entry name" value="Anthranilate phosphoribosyltransferase, putative"/>
    <property type="match status" value="1"/>
</dbReference>
<dbReference type="Gene3D" id="1.20.970.10">
    <property type="entry name" value="Transferase, Pyrimidine Nucleoside Phosphorylase, Chain C"/>
    <property type="match status" value="1"/>
</dbReference>
<evidence type="ECO:0008006" key="7">
    <source>
        <dbReference type="Google" id="ProtNLM"/>
    </source>
</evidence>
<reference evidence="5 6" key="1">
    <citation type="journal article" date="2016" name="Sci. Rep.">
        <title>Penicillium arizonense, a new, genome sequenced fungal species, reveals a high chemical diversity in secreted metabolites.</title>
        <authorList>
            <person name="Grijseels S."/>
            <person name="Nielsen J.C."/>
            <person name="Randelovic M."/>
            <person name="Nielsen J."/>
            <person name="Nielsen K.F."/>
            <person name="Workman M."/>
            <person name="Frisvad J.C."/>
        </authorList>
    </citation>
    <scope>NUCLEOTIDE SEQUENCE [LARGE SCALE GENOMIC DNA]</scope>
    <source>
        <strain evidence="5 6">CBS 141311</strain>
    </source>
</reference>
<dbReference type="Proteomes" id="UP000177622">
    <property type="component" value="Unassembled WGS sequence"/>
</dbReference>
<feature type="domain" description="Glycosyl transferase family 3 N-terminal" evidence="4">
    <location>
        <begin position="41"/>
        <end position="94"/>
    </location>
</feature>
<dbReference type="InterPro" id="IPR017459">
    <property type="entry name" value="Glycosyl_Trfase_fam3_N_dom"/>
</dbReference>
<dbReference type="AlphaFoldDB" id="A0A1F5L5F8"/>
<dbReference type="Pfam" id="PF00591">
    <property type="entry name" value="Glycos_transf_3"/>
    <property type="match status" value="1"/>
</dbReference>
<dbReference type="InterPro" id="IPR035902">
    <property type="entry name" value="Nuc_phospho_transferase"/>
</dbReference>
<evidence type="ECO:0000313" key="6">
    <source>
        <dbReference type="Proteomes" id="UP000177622"/>
    </source>
</evidence>
<protein>
    <recommendedName>
        <fullName evidence="7">Glycosyl transferase family 3 domain-containing protein</fullName>
    </recommendedName>
</protein>
<dbReference type="InterPro" id="IPR005940">
    <property type="entry name" value="Anthranilate_Pribosyl_Tfrase"/>
</dbReference>
<dbReference type="GO" id="GO:0004048">
    <property type="term" value="F:anthranilate phosphoribosyltransferase activity"/>
    <property type="evidence" value="ECO:0007669"/>
    <property type="project" value="InterPro"/>
</dbReference>
<keyword evidence="2" id="KW-0808">Transferase</keyword>
<dbReference type="GO" id="GO:0000162">
    <property type="term" value="P:L-tryptophan biosynthetic process"/>
    <property type="evidence" value="ECO:0007669"/>
    <property type="project" value="InterPro"/>
</dbReference>
<evidence type="ECO:0000313" key="5">
    <source>
        <dbReference type="EMBL" id="OGE48159.1"/>
    </source>
</evidence>